<proteinExistence type="predicted"/>
<dbReference type="AlphaFoldDB" id="A0A964T1A1"/>
<evidence type="ECO:0000313" key="1">
    <source>
        <dbReference type="EMBL" id="MYZ46543.1"/>
    </source>
</evidence>
<keyword evidence="2" id="KW-1185">Reference proteome</keyword>
<protein>
    <submittedName>
        <fullName evidence="1">Uncharacterized protein</fullName>
    </submittedName>
</protein>
<sequence>MTLTMKEMDALRAQIDTALVHPGTTGFERQFLAGQKARLDQHGTHAMVTPGQNARIQAICLRAAAHAGTMQSSPGH</sequence>
<dbReference type="OrthoDB" id="8452611at2"/>
<organism evidence="1 2">
    <name type="scientific">Propylenella binzhouense</name>
    <dbReference type="NCBI Taxonomy" id="2555902"/>
    <lineage>
        <taxon>Bacteria</taxon>
        <taxon>Pseudomonadati</taxon>
        <taxon>Pseudomonadota</taxon>
        <taxon>Alphaproteobacteria</taxon>
        <taxon>Hyphomicrobiales</taxon>
        <taxon>Propylenellaceae</taxon>
        <taxon>Propylenella</taxon>
    </lineage>
</organism>
<dbReference type="RefSeq" id="WP_161138894.1">
    <property type="nucleotide sequence ID" value="NZ_SPKJ01000004.1"/>
</dbReference>
<name>A0A964T1A1_9HYPH</name>
<comment type="caution">
    <text evidence="1">The sequence shown here is derived from an EMBL/GenBank/DDBJ whole genome shotgun (WGS) entry which is preliminary data.</text>
</comment>
<dbReference type="Proteomes" id="UP000773614">
    <property type="component" value="Unassembled WGS sequence"/>
</dbReference>
<gene>
    <name evidence="1" type="ORF">E4O86_02250</name>
</gene>
<reference evidence="1" key="1">
    <citation type="submission" date="2019-03" db="EMBL/GenBank/DDBJ databases">
        <title>Afifella sp. nov., isolated from activated sludge.</title>
        <authorList>
            <person name="Li Q."/>
            <person name="Liu Y."/>
        </authorList>
    </citation>
    <scope>NUCLEOTIDE SEQUENCE</scope>
    <source>
        <strain evidence="1">L72</strain>
    </source>
</reference>
<dbReference type="EMBL" id="SPKJ01000004">
    <property type="protein sequence ID" value="MYZ46543.1"/>
    <property type="molecule type" value="Genomic_DNA"/>
</dbReference>
<accession>A0A964T1A1</accession>
<evidence type="ECO:0000313" key="2">
    <source>
        <dbReference type="Proteomes" id="UP000773614"/>
    </source>
</evidence>